<protein>
    <submittedName>
        <fullName evidence="2">Uncharacterized protein</fullName>
    </submittedName>
</protein>
<sequence length="247" mass="26720">MGRGSFSGGFFKRCKLKKTKDSSSPVVSEEGSSRAAPSIIDWDHEKCRPIYSSFSNTSETQDSSFSLDDTDDGDHTDDMSNSKDGASEDIEVEGDAENKGNDQSSLVSRWDKSKSRRYGGRGGGTITASTVVAAGVPTFLSDDELSLSVSSSPFEGRTSICCSMDGSDNEKENGTGSSESSSSDEEEHYIAKKRRKLMDKPVGSTNSVKNVQNVNEKKVVSRKMFGGKRGQKMLIKSKKKERNSGVS</sequence>
<feature type="region of interest" description="Disordered" evidence="1">
    <location>
        <begin position="53"/>
        <end position="128"/>
    </location>
</feature>
<reference evidence="2" key="1">
    <citation type="submission" date="2021-01" db="EMBL/GenBank/DDBJ databases">
        <authorList>
            <person name="Corre E."/>
            <person name="Pelletier E."/>
            <person name="Niang G."/>
            <person name="Scheremetjew M."/>
            <person name="Finn R."/>
            <person name="Kale V."/>
            <person name="Holt S."/>
            <person name="Cochrane G."/>
            <person name="Meng A."/>
            <person name="Brown T."/>
            <person name="Cohen L."/>
        </authorList>
    </citation>
    <scope>NUCLEOTIDE SEQUENCE</scope>
    <source>
        <strain evidence="2">B650</strain>
    </source>
</reference>
<name>A0A7S2KFU5_9STRA</name>
<gene>
    <name evidence="2" type="ORF">LDAN0321_LOCUS8917</name>
</gene>
<evidence type="ECO:0000313" key="2">
    <source>
        <dbReference type="EMBL" id="CAD9575756.1"/>
    </source>
</evidence>
<accession>A0A7S2KFU5</accession>
<proteinExistence type="predicted"/>
<dbReference type="AlphaFoldDB" id="A0A7S2KFU5"/>
<dbReference type="EMBL" id="HBGY01013818">
    <property type="protein sequence ID" value="CAD9575756.1"/>
    <property type="molecule type" value="Transcribed_RNA"/>
</dbReference>
<feature type="compositionally biased region" description="Basic residues" evidence="1">
    <location>
        <begin position="225"/>
        <end position="241"/>
    </location>
</feature>
<evidence type="ECO:0000256" key="1">
    <source>
        <dbReference type="SAM" id="MobiDB-lite"/>
    </source>
</evidence>
<organism evidence="2">
    <name type="scientific">Leptocylindrus danicus</name>
    <dbReference type="NCBI Taxonomy" id="163516"/>
    <lineage>
        <taxon>Eukaryota</taxon>
        <taxon>Sar</taxon>
        <taxon>Stramenopiles</taxon>
        <taxon>Ochrophyta</taxon>
        <taxon>Bacillariophyta</taxon>
        <taxon>Coscinodiscophyceae</taxon>
        <taxon>Chaetocerotophycidae</taxon>
        <taxon>Leptocylindrales</taxon>
        <taxon>Leptocylindraceae</taxon>
        <taxon>Leptocylindrus</taxon>
    </lineage>
</organism>
<feature type="region of interest" description="Disordered" evidence="1">
    <location>
        <begin position="17"/>
        <end position="40"/>
    </location>
</feature>
<feature type="region of interest" description="Disordered" evidence="1">
    <location>
        <begin position="148"/>
        <end position="247"/>
    </location>
</feature>